<sequence length="47" mass="5373">MSKRLILFSLWSLFLIAISGIATWYAWSPFADDERPTSSAFRGPTHK</sequence>
<name>A0ABT6CRD1_9SPHN</name>
<dbReference type="Proteomes" id="UP001222770">
    <property type="component" value="Unassembled WGS sequence"/>
</dbReference>
<organism evidence="2 3">
    <name type="scientific">Novosphingobium cyanobacteriorum</name>
    <dbReference type="NCBI Taxonomy" id="3024215"/>
    <lineage>
        <taxon>Bacteria</taxon>
        <taxon>Pseudomonadati</taxon>
        <taxon>Pseudomonadota</taxon>
        <taxon>Alphaproteobacteria</taxon>
        <taxon>Sphingomonadales</taxon>
        <taxon>Sphingomonadaceae</taxon>
        <taxon>Novosphingobium</taxon>
    </lineage>
</organism>
<reference evidence="2 3" key="1">
    <citation type="submission" date="2023-03" db="EMBL/GenBank/DDBJ databases">
        <title>Novosphingobium cyanobacteriorum sp. nov., isolated from a eutrophic reservoir during the Microcystis bloom period.</title>
        <authorList>
            <person name="Kang M."/>
            <person name="Le V."/>
            <person name="Ko S.-R."/>
            <person name="Lee S.-A."/>
            <person name="Ahn C.-Y."/>
        </authorList>
    </citation>
    <scope>NUCLEOTIDE SEQUENCE [LARGE SCALE GENOMIC DNA]</scope>
    <source>
        <strain evidence="2 3">HBC54</strain>
    </source>
</reference>
<keyword evidence="1" id="KW-1133">Transmembrane helix</keyword>
<accession>A0ABT6CRD1</accession>
<evidence type="ECO:0000313" key="2">
    <source>
        <dbReference type="EMBL" id="MDF8335102.1"/>
    </source>
</evidence>
<feature type="transmembrane region" description="Helical" evidence="1">
    <location>
        <begin position="7"/>
        <end position="27"/>
    </location>
</feature>
<proteinExistence type="predicted"/>
<keyword evidence="1" id="KW-0472">Membrane</keyword>
<keyword evidence="3" id="KW-1185">Reference proteome</keyword>
<dbReference type="EMBL" id="JAROCY010000021">
    <property type="protein sequence ID" value="MDF8335102.1"/>
    <property type="molecule type" value="Genomic_DNA"/>
</dbReference>
<dbReference type="RefSeq" id="WP_277279936.1">
    <property type="nucleotide sequence ID" value="NZ_JAROCY010000021.1"/>
</dbReference>
<protein>
    <submittedName>
        <fullName evidence="2">Uncharacterized protein</fullName>
    </submittedName>
</protein>
<comment type="caution">
    <text evidence="2">The sequence shown here is derived from an EMBL/GenBank/DDBJ whole genome shotgun (WGS) entry which is preliminary data.</text>
</comment>
<evidence type="ECO:0000256" key="1">
    <source>
        <dbReference type="SAM" id="Phobius"/>
    </source>
</evidence>
<evidence type="ECO:0000313" key="3">
    <source>
        <dbReference type="Proteomes" id="UP001222770"/>
    </source>
</evidence>
<gene>
    <name evidence="2" type="ORF">POM99_18005</name>
</gene>
<keyword evidence="1" id="KW-0812">Transmembrane</keyword>